<sequence>CIFINRTILGLDMAYSTFIEPVRSIRTNADLACFLESAAFDSYVNFVVALGDSVRGIKTSQDIFVPEVCEKIIDLLNKFREFFDVCPPTNTQSRFGNPSFTKWSAMVKQ</sequence>
<dbReference type="GO" id="GO:0005634">
    <property type="term" value="C:nucleus"/>
    <property type="evidence" value="ECO:0007669"/>
    <property type="project" value="TreeGrafter"/>
</dbReference>
<gene>
    <name evidence="3" type="ORF">SARC_04987</name>
</gene>
<comment type="catalytic activity">
    <reaction evidence="2">
        <text>[protein]-peptidylproline (omega=180) = [protein]-peptidylproline (omega=0)</text>
        <dbReference type="Rhea" id="RHEA:16237"/>
        <dbReference type="Rhea" id="RHEA-COMP:10747"/>
        <dbReference type="Rhea" id="RHEA-COMP:10748"/>
        <dbReference type="ChEBI" id="CHEBI:83833"/>
        <dbReference type="ChEBI" id="CHEBI:83834"/>
        <dbReference type="EC" id="5.2.1.8"/>
    </reaction>
</comment>
<dbReference type="PANTHER" id="PTHR10012:SF0">
    <property type="entry name" value="SERINE_THREONINE-PROTEIN PHOSPHATASE 2A ACTIVATOR"/>
    <property type="match status" value="1"/>
</dbReference>
<dbReference type="GO" id="GO:0008160">
    <property type="term" value="F:protein tyrosine phosphatase activator activity"/>
    <property type="evidence" value="ECO:0007669"/>
    <property type="project" value="TreeGrafter"/>
</dbReference>
<dbReference type="EMBL" id="KQ241897">
    <property type="protein sequence ID" value="KNC82746.1"/>
    <property type="molecule type" value="Genomic_DNA"/>
</dbReference>
<evidence type="ECO:0000256" key="2">
    <source>
        <dbReference type="RuleBase" id="RU361210"/>
    </source>
</evidence>
<dbReference type="GO" id="GO:0003755">
    <property type="term" value="F:peptidyl-prolyl cis-trans isomerase activity"/>
    <property type="evidence" value="ECO:0007669"/>
    <property type="project" value="UniProtKB-KW"/>
</dbReference>
<dbReference type="RefSeq" id="XP_014156648.1">
    <property type="nucleotide sequence ID" value="XM_014301173.1"/>
</dbReference>
<protein>
    <recommendedName>
        <fullName evidence="2">Serine/threonine-protein phosphatase 2A activator</fullName>
        <ecNumber evidence="2">5.2.1.8</ecNumber>
    </recommendedName>
    <alternativeName>
        <fullName evidence="2">Phosphotyrosyl phosphatase activator</fullName>
    </alternativeName>
</protein>
<dbReference type="Pfam" id="PF03095">
    <property type="entry name" value="PTPA"/>
    <property type="match status" value="1"/>
</dbReference>
<dbReference type="SUPFAM" id="SSF140984">
    <property type="entry name" value="PTPA-like"/>
    <property type="match status" value="1"/>
</dbReference>
<dbReference type="PANTHER" id="PTHR10012">
    <property type="entry name" value="SERINE/THREONINE-PROTEIN PHOSPHATASE 2A REGULATORY SUBUNIT B"/>
    <property type="match status" value="1"/>
</dbReference>
<keyword evidence="2" id="KW-0963">Cytoplasm</keyword>
<name>A0A0L0G1P7_9EUKA</name>
<reference evidence="3 4" key="1">
    <citation type="submission" date="2011-02" db="EMBL/GenBank/DDBJ databases">
        <title>The Genome Sequence of Sphaeroforma arctica JP610.</title>
        <authorList>
            <consortium name="The Broad Institute Genome Sequencing Platform"/>
            <person name="Russ C."/>
            <person name="Cuomo C."/>
            <person name="Young S.K."/>
            <person name="Zeng Q."/>
            <person name="Gargeya S."/>
            <person name="Alvarado L."/>
            <person name="Berlin A."/>
            <person name="Chapman S.B."/>
            <person name="Chen Z."/>
            <person name="Freedman E."/>
            <person name="Gellesch M."/>
            <person name="Goldberg J."/>
            <person name="Griggs A."/>
            <person name="Gujja S."/>
            <person name="Heilman E."/>
            <person name="Heiman D."/>
            <person name="Howarth C."/>
            <person name="Mehta T."/>
            <person name="Neiman D."/>
            <person name="Pearson M."/>
            <person name="Roberts A."/>
            <person name="Saif S."/>
            <person name="Shea T."/>
            <person name="Shenoy N."/>
            <person name="Sisk P."/>
            <person name="Stolte C."/>
            <person name="Sykes S."/>
            <person name="White J."/>
            <person name="Yandava C."/>
            <person name="Burger G."/>
            <person name="Gray M.W."/>
            <person name="Holland P.W.H."/>
            <person name="King N."/>
            <person name="Lang F.B.F."/>
            <person name="Roger A.J."/>
            <person name="Ruiz-Trillo I."/>
            <person name="Haas B."/>
            <person name="Nusbaum C."/>
            <person name="Birren B."/>
        </authorList>
    </citation>
    <scope>NUCLEOTIDE SEQUENCE [LARGE SCALE GENOMIC DNA]</scope>
    <source>
        <strain evidence="3 4">JP610</strain>
    </source>
</reference>
<comment type="function">
    <text evidence="2">PPIases accelerate the folding of proteins. It catalyzes the cis-trans isomerization of proline imidic peptide bonds in oligopeptides.</text>
</comment>
<dbReference type="InterPro" id="IPR037218">
    <property type="entry name" value="PTPA_sf"/>
</dbReference>
<dbReference type="AlphaFoldDB" id="A0A0L0G1P7"/>
<evidence type="ECO:0000313" key="3">
    <source>
        <dbReference type="EMBL" id="KNC82746.1"/>
    </source>
</evidence>
<keyword evidence="2" id="KW-0413">Isomerase</keyword>
<organism evidence="3 4">
    <name type="scientific">Sphaeroforma arctica JP610</name>
    <dbReference type="NCBI Taxonomy" id="667725"/>
    <lineage>
        <taxon>Eukaryota</taxon>
        <taxon>Ichthyosporea</taxon>
        <taxon>Ichthyophonida</taxon>
        <taxon>Sphaeroforma</taxon>
    </lineage>
</organism>
<dbReference type="GO" id="GO:0007052">
    <property type="term" value="P:mitotic spindle organization"/>
    <property type="evidence" value="ECO:0007669"/>
    <property type="project" value="TreeGrafter"/>
</dbReference>
<evidence type="ECO:0000256" key="1">
    <source>
        <dbReference type="ARBA" id="ARBA00011019"/>
    </source>
</evidence>
<keyword evidence="4" id="KW-1185">Reference proteome</keyword>
<proteinExistence type="inferred from homology"/>
<dbReference type="EC" id="5.2.1.8" evidence="2"/>
<comment type="similarity">
    <text evidence="1 2">Belongs to the PTPA-type PPIase family.</text>
</comment>
<evidence type="ECO:0000313" key="4">
    <source>
        <dbReference type="Proteomes" id="UP000054560"/>
    </source>
</evidence>
<dbReference type="GO" id="GO:0000159">
    <property type="term" value="C:protein phosphatase type 2A complex"/>
    <property type="evidence" value="ECO:0007669"/>
    <property type="project" value="TreeGrafter"/>
</dbReference>
<dbReference type="eggNOG" id="KOG2867">
    <property type="taxonomic scope" value="Eukaryota"/>
</dbReference>
<dbReference type="GeneID" id="25905491"/>
<feature type="non-terminal residue" evidence="3">
    <location>
        <position position="1"/>
    </location>
</feature>
<accession>A0A0L0G1P7</accession>
<dbReference type="STRING" id="667725.A0A0L0G1P7"/>
<dbReference type="Proteomes" id="UP000054560">
    <property type="component" value="Unassembled WGS sequence"/>
</dbReference>
<dbReference type="InterPro" id="IPR004327">
    <property type="entry name" value="Phstyr_phstse_ac"/>
</dbReference>
<dbReference type="GO" id="GO:0005737">
    <property type="term" value="C:cytoplasm"/>
    <property type="evidence" value="ECO:0007669"/>
    <property type="project" value="UniProtKB-SubCell"/>
</dbReference>
<comment type="subcellular location">
    <subcellularLocation>
        <location evidence="2">Cytoplasm</location>
    </subcellularLocation>
</comment>
<feature type="non-terminal residue" evidence="3">
    <location>
        <position position="109"/>
    </location>
</feature>
<keyword evidence="2" id="KW-0697">Rotamase</keyword>